<keyword evidence="1" id="KW-1277">Toxin-antitoxin system</keyword>
<feature type="domain" description="PIN" evidence="6">
    <location>
        <begin position="15"/>
        <end position="128"/>
    </location>
</feature>
<evidence type="ECO:0000256" key="4">
    <source>
        <dbReference type="ARBA" id="ARBA00022801"/>
    </source>
</evidence>
<dbReference type="PANTHER" id="PTHR34610">
    <property type="entry name" value="SSL7007 PROTEIN"/>
    <property type="match status" value="1"/>
</dbReference>
<evidence type="ECO:0000313" key="7">
    <source>
        <dbReference type="EMBL" id="AAG00288.1"/>
    </source>
</evidence>
<dbReference type="SUPFAM" id="SSF88723">
    <property type="entry name" value="PIN domain-like"/>
    <property type="match status" value="1"/>
</dbReference>
<dbReference type="PANTHER" id="PTHR34610:SF3">
    <property type="entry name" value="SSL7007 PROTEIN"/>
    <property type="match status" value="1"/>
</dbReference>
<name>Q9EUM8_CORGT</name>
<sequence>MTEHSANPSLSNRTRLVLDANIFISELISKRRDGRSLVEACLDGQFELIYSNHLLDEIEDVINREKFRRWFTVDQGLQLIDAIVLVGTEIKDRPQTDIPQVCEDPDDNYLFALYEDSDANLLVSDDKRVRAVSLPWVTVADRSTANTILDEKHPWGTHLIVGNREEVWKKIEAAGDRDIFGAACLLLETFKDIHSGKYSVNILQALVVPGTADYWIRDFDKIFKMLNGRAFGTHPIVISPDLMGVKLVPDVGEVVMALESPTALQDVLCLTLECCHDVLGEDGKDALKVGGWRAHSVGYRPLTAAEVRPLNNPLRKRAAKKVKKWMPK</sequence>
<evidence type="ECO:0000259" key="6">
    <source>
        <dbReference type="Pfam" id="PF13470"/>
    </source>
</evidence>
<protein>
    <submittedName>
        <fullName evidence="7">Ycg4G</fullName>
    </submittedName>
</protein>
<geneLocation type="plasmid" evidence="7">
    <name>pCG4</name>
</geneLocation>
<organism evidence="7">
    <name type="scientific">Corynebacterium glutamicum</name>
    <name type="common">Brevibacterium saccharolyticum</name>
    <dbReference type="NCBI Taxonomy" id="1718"/>
    <lineage>
        <taxon>Bacteria</taxon>
        <taxon>Bacillati</taxon>
        <taxon>Actinomycetota</taxon>
        <taxon>Actinomycetes</taxon>
        <taxon>Mycobacteriales</taxon>
        <taxon>Corynebacteriaceae</taxon>
        <taxon>Corynebacterium</taxon>
    </lineage>
</organism>
<dbReference type="InterPro" id="IPR002850">
    <property type="entry name" value="PIN_toxin-like"/>
</dbReference>
<dbReference type="InterPro" id="IPR002716">
    <property type="entry name" value="PIN_dom"/>
</dbReference>
<keyword evidence="5" id="KW-0460">Magnesium</keyword>
<evidence type="ECO:0000256" key="1">
    <source>
        <dbReference type="ARBA" id="ARBA00022649"/>
    </source>
</evidence>
<keyword evidence="7" id="KW-0614">Plasmid</keyword>
<dbReference type="Pfam" id="PF13470">
    <property type="entry name" value="PIN_3"/>
    <property type="match status" value="1"/>
</dbReference>
<dbReference type="EMBL" id="AF164956">
    <property type="protein sequence ID" value="AAG00288.1"/>
    <property type="molecule type" value="Genomic_DNA"/>
</dbReference>
<reference evidence="7" key="1">
    <citation type="journal article" date="2003" name="J. Biotechnol.">
        <title>Plasmids in Corynebacterium glutamicum and their molecular classification by comparative genomics.</title>
        <authorList>
            <person name="Tauch A."/>
            <person name="Puhler A."/>
            <person name="Kalinowski J."/>
            <person name="Thierbach G."/>
        </authorList>
    </citation>
    <scope>NUCLEOTIDE SEQUENCE</scope>
    <source>
        <strain evidence="7">ATCC 31830</strain>
    </source>
</reference>
<keyword evidence="4" id="KW-0378">Hydrolase</keyword>
<dbReference type="InterPro" id="IPR029060">
    <property type="entry name" value="PIN-like_dom_sf"/>
</dbReference>
<keyword evidence="3" id="KW-0479">Metal-binding</keyword>
<gene>
    <name evidence="7" type="primary">ycg4G</name>
</gene>
<evidence type="ECO:0000256" key="3">
    <source>
        <dbReference type="ARBA" id="ARBA00022723"/>
    </source>
</evidence>
<dbReference type="NCBIfam" id="TIGR00305">
    <property type="entry name" value="putative toxin-antitoxin system toxin component, PIN family"/>
    <property type="match status" value="1"/>
</dbReference>
<dbReference type="GO" id="GO:0046872">
    <property type="term" value="F:metal ion binding"/>
    <property type="evidence" value="ECO:0007669"/>
    <property type="project" value="UniProtKB-KW"/>
</dbReference>
<dbReference type="AlphaFoldDB" id="Q9EUM8"/>
<dbReference type="GO" id="GO:0016787">
    <property type="term" value="F:hydrolase activity"/>
    <property type="evidence" value="ECO:0007669"/>
    <property type="project" value="UniProtKB-KW"/>
</dbReference>
<dbReference type="GO" id="GO:0004518">
    <property type="term" value="F:nuclease activity"/>
    <property type="evidence" value="ECO:0007669"/>
    <property type="project" value="UniProtKB-KW"/>
</dbReference>
<evidence type="ECO:0000256" key="5">
    <source>
        <dbReference type="ARBA" id="ARBA00022842"/>
    </source>
</evidence>
<proteinExistence type="predicted"/>
<evidence type="ECO:0000256" key="2">
    <source>
        <dbReference type="ARBA" id="ARBA00022722"/>
    </source>
</evidence>
<accession>Q9EUM8</accession>
<keyword evidence="2" id="KW-0540">Nuclease</keyword>